<reference evidence="3 4" key="1">
    <citation type="submission" date="2017-06" db="EMBL/GenBank/DDBJ databases">
        <title>Genome sequencing of cyanobaciteial culture collection at National Institute for Environmental Studies (NIES).</title>
        <authorList>
            <person name="Hirose Y."/>
            <person name="Shimura Y."/>
            <person name="Fujisawa T."/>
            <person name="Nakamura Y."/>
            <person name="Kawachi M."/>
        </authorList>
    </citation>
    <scope>NUCLEOTIDE SEQUENCE [LARGE SCALE GENOMIC DNA]</scope>
    <source>
        <strain evidence="3 4">NIES-2135</strain>
    </source>
</reference>
<dbReference type="PANTHER" id="PTHR33608:SF3">
    <property type="entry name" value="SLR2013 PROTEIN"/>
    <property type="match status" value="1"/>
</dbReference>
<evidence type="ECO:0000256" key="1">
    <source>
        <dbReference type="SAM" id="Phobius"/>
    </source>
</evidence>
<proteinExistence type="predicted"/>
<evidence type="ECO:0000259" key="2">
    <source>
        <dbReference type="Pfam" id="PF01882"/>
    </source>
</evidence>
<evidence type="ECO:0000313" key="3">
    <source>
        <dbReference type="EMBL" id="BAY57227.1"/>
    </source>
</evidence>
<dbReference type="Pfam" id="PF01882">
    <property type="entry name" value="DUF58"/>
    <property type="match status" value="1"/>
</dbReference>
<keyword evidence="1" id="KW-0472">Membrane</keyword>
<evidence type="ECO:0000313" key="4">
    <source>
        <dbReference type="Proteomes" id="UP000217895"/>
    </source>
</evidence>
<dbReference type="InterPro" id="IPR002881">
    <property type="entry name" value="DUF58"/>
</dbReference>
<sequence>MLPSRRTYGLLLLGGAIAVIAFFFNPALAILGMLLFDLIVLALTIWDGWRVKPHRVKIERQVASRLSIGRDNLVSLSVEAGKTTAEVRIYDKYPISFGISSMPLAAKLPPNTSQQLSYTVHPSERGEYIWKDIQVRQLSPWRLAWHNWQIPQEQKVAVYPDLMGLRSLSIRLTLESSGSMRRARRMGIGTEFSELREYGIGDDPRFIDWKATARRGQPLVRVLEPEQEQTLIILLDRGRLMTSQVKGLTRFDWGLNATLALALAGLHRGDRVGVGVFDRQVQTWIPPERGQAHLNHLIERLTPIQPEMLEPDYLGAVTTLVNQQTRRALVVVITDIVDNTASSELLAALGRLTPRYLPFCVTLRDPQVDQQAHTVTEDLPATYERAVALDLIAQRQMAFSTLKQRGVLVLDAPANQITNELVDRYLQLKLKNQL</sequence>
<accession>A0A1Z4JKW2</accession>
<keyword evidence="1" id="KW-0812">Transmembrane</keyword>
<feature type="domain" description="DUF58" evidence="2">
    <location>
        <begin position="194"/>
        <end position="367"/>
    </location>
</feature>
<keyword evidence="1" id="KW-1133">Transmembrane helix</keyword>
<gene>
    <name evidence="3" type="ORF">NIES2135_40910</name>
</gene>
<dbReference type="PANTHER" id="PTHR33608">
    <property type="entry name" value="BLL2464 PROTEIN"/>
    <property type="match status" value="1"/>
</dbReference>
<feature type="transmembrane region" description="Helical" evidence="1">
    <location>
        <begin position="7"/>
        <end position="24"/>
    </location>
</feature>
<organism evidence="3 4">
    <name type="scientific">Leptolyngbya boryana NIES-2135</name>
    <dbReference type="NCBI Taxonomy" id="1973484"/>
    <lineage>
        <taxon>Bacteria</taxon>
        <taxon>Bacillati</taxon>
        <taxon>Cyanobacteriota</taxon>
        <taxon>Cyanophyceae</taxon>
        <taxon>Leptolyngbyales</taxon>
        <taxon>Leptolyngbyaceae</taxon>
        <taxon>Leptolyngbya group</taxon>
        <taxon>Leptolyngbya</taxon>
    </lineage>
</organism>
<name>A0A1Z4JKW2_LEPBY</name>
<dbReference type="Proteomes" id="UP000217895">
    <property type="component" value="Chromosome"/>
</dbReference>
<dbReference type="EMBL" id="AP018203">
    <property type="protein sequence ID" value="BAY57227.1"/>
    <property type="molecule type" value="Genomic_DNA"/>
</dbReference>
<protein>
    <recommendedName>
        <fullName evidence="2">DUF58 domain-containing protein</fullName>
    </recommendedName>
</protein>
<dbReference type="AlphaFoldDB" id="A0A1Z4JKW2"/>
<dbReference type="InterPro" id="IPR036465">
    <property type="entry name" value="vWFA_dom_sf"/>
</dbReference>
<dbReference type="Gene3D" id="3.40.50.410">
    <property type="entry name" value="von Willebrand factor, type A domain"/>
    <property type="match status" value="1"/>
</dbReference>
<dbReference type="SUPFAM" id="SSF53300">
    <property type="entry name" value="vWA-like"/>
    <property type="match status" value="1"/>
</dbReference>
<keyword evidence="4" id="KW-1185">Reference proteome</keyword>